<accession>A0A9X3XMN6</accession>
<comment type="caution">
    <text evidence="1">The sequence shown here is derived from an EMBL/GenBank/DDBJ whole genome shotgun (WGS) entry which is preliminary data.</text>
</comment>
<dbReference type="EMBL" id="JAMRYU010000022">
    <property type="protein sequence ID" value="MDC4241953.1"/>
    <property type="molecule type" value="Genomic_DNA"/>
</dbReference>
<reference evidence="1" key="1">
    <citation type="submission" date="2022-05" db="EMBL/GenBank/DDBJ databases">
        <title>Draft genome sequence of Clostridium tertium strain CP3 isolated from Peru.</title>
        <authorList>
            <person name="Hurtado R."/>
            <person name="Lima L."/>
            <person name="Sousa T."/>
            <person name="Jaiswal A.K."/>
            <person name="Tiwari S."/>
            <person name="Maturrano L."/>
            <person name="Brenig B."/>
            <person name="Azevedo V."/>
        </authorList>
    </citation>
    <scope>NUCLEOTIDE SEQUENCE</scope>
    <source>
        <strain evidence="1">CP3</strain>
    </source>
</reference>
<evidence type="ECO:0000313" key="2">
    <source>
        <dbReference type="Proteomes" id="UP001141183"/>
    </source>
</evidence>
<protein>
    <submittedName>
        <fullName evidence="1">Head-tail adaptor protein</fullName>
    </submittedName>
</protein>
<keyword evidence="2" id="KW-1185">Reference proteome</keyword>
<sequence length="104" mass="11946">MQFINPIYLVENQNCTSDDNGDIKNNPIQRKVLADIESIKQTEFYQAQANGLKPEITFIVRSFEYKGEKNIKHGEKNYKLLRSFDRLDGFTELVCIGVVNNVSS</sequence>
<organism evidence="1 2">
    <name type="scientific">Clostridium tertium</name>
    <dbReference type="NCBI Taxonomy" id="1559"/>
    <lineage>
        <taxon>Bacteria</taxon>
        <taxon>Bacillati</taxon>
        <taxon>Bacillota</taxon>
        <taxon>Clostridia</taxon>
        <taxon>Eubacteriales</taxon>
        <taxon>Clostridiaceae</taxon>
        <taxon>Clostridium</taxon>
    </lineage>
</organism>
<gene>
    <name evidence="1" type="ORF">NE398_17605</name>
</gene>
<proteinExistence type="predicted"/>
<name>A0A9X3XMN6_9CLOT</name>
<dbReference type="Proteomes" id="UP001141183">
    <property type="component" value="Unassembled WGS sequence"/>
</dbReference>
<dbReference type="AlphaFoldDB" id="A0A9X3XMN6"/>
<evidence type="ECO:0000313" key="1">
    <source>
        <dbReference type="EMBL" id="MDC4241953.1"/>
    </source>
</evidence>
<dbReference type="RefSeq" id="WP_008679551.1">
    <property type="nucleotide sequence ID" value="NZ_CABKOG010000003.1"/>
</dbReference>